<dbReference type="InterPro" id="IPR036390">
    <property type="entry name" value="WH_DNA-bd_sf"/>
</dbReference>
<organism evidence="5 6">
    <name type="scientific">Paralabilibaculum antarcticum</name>
    <dbReference type="NCBI Taxonomy" id="2912572"/>
    <lineage>
        <taxon>Bacteria</taxon>
        <taxon>Pseudomonadati</taxon>
        <taxon>Bacteroidota</taxon>
        <taxon>Bacteroidia</taxon>
        <taxon>Marinilabiliales</taxon>
        <taxon>Marinifilaceae</taxon>
        <taxon>Paralabilibaculum</taxon>
    </lineage>
</organism>
<dbReference type="SUPFAM" id="SSF46785">
    <property type="entry name" value="Winged helix' DNA-binding domain"/>
    <property type="match status" value="1"/>
</dbReference>
<dbReference type="PIRSF" id="PIRSF019455">
    <property type="entry name" value="CopR_AtkY"/>
    <property type="match status" value="1"/>
</dbReference>
<dbReference type="Gene3D" id="1.10.4040.10">
    <property type="entry name" value="Penicillinase repressor domain"/>
    <property type="match status" value="1"/>
</dbReference>
<evidence type="ECO:0000256" key="3">
    <source>
        <dbReference type="ARBA" id="ARBA00023125"/>
    </source>
</evidence>
<accession>A0ABT5VMB7</accession>
<dbReference type="InterPro" id="IPR036388">
    <property type="entry name" value="WH-like_DNA-bd_sf"/>
</dbReference>
<dbReference type="Gene3D" id="1.10.10.10">
    <property type="entry name" value="Winged helix-like DNA-binding domain superfamily/Winged helix DNA-binding domain"/>
    <property type="match status" value="1"/>
</dbReference>
<keyword evidence="2" id="KW-0805">Transcription regulation</keyword>
<gene>
    <name evidence="5" type="ORF">L3049_00100</name>
</gene>
<dbReference type="Pfam" id="PF03965">
    <property type="entry name" value="Penicillinase_R"/>
    <property type="match status" value="1"/>
</dbReference>
<comment type="similarity">
    <text evidence="1">Belongs to the BlaI transcriptional regulatory family.</text>
</comment>
<comment type="caution">
    <text evidence="5">The sequence shown here is derived from an EMBL/GenBank/DDBJ whole genome shotgun (WGS) entry which is preliminary data.</text>
</comment>
<protein>
    <submittedName>
        <fullName evidence="5">BlaI/MecI/CopY family transcriptional regulator</fullName>
    </submittedName>
</protein>
<evidence type="ECO:0000256" key="4">
    <source>
        <dbReference type="ARBA" id="ARBA00023163"/>
    </source>
</evidence>
<reference evidence="5 6" key="1">
    <citation type="submission" date="2022-01" db="EMBL/GenBank/DDBJ databases">
        <title>Labilibaculum sp. nov, a marine bacterium isolated from Antarctica.</title>
        <authorList>
            <person name="Dai W."/>
        </authorList>
    </citation>
    <scope>NUCLEOTIDE SEQUENCE [LARGE SCALE GENOMIC DNA]</scope>
    <source>
        <strain evidence="5 6">DW002</strain>
    </source>
</reference>
<evidence type="ECO:0000256" key="2">
    <source>
        <dbReference type="ARBA" id="ARBA00023015"/>
    </source>
</evidence>
<sequence length="129" mass="14719">MSQKIKPTEAELEILQVLWTYGPSNVRFVNDQLKSERNVGYTTTLKVMQIMTEKGMLVRDKKSRTHIYQAVIEEKETKNHLIDKFISTLFGGSTSGMVLQALGNQKCSSKELDEIKKLINNIENPETND</sequence>
<keyword evidence="6" id="KW-1185">Reference proteome</keyword>
<proteinExistence type="inferred from homology"/>
<evidence type="ECO:0000256" key="1">
    <source>
        <dbReference type="ARBA" id="ARBA00011046"/>
    </source>
</evidence>
<dbReference type="InterPro" id="IPR005650">
    <property type="entry name" value="BlaI_family"/>
</dbReference>
<evidence type="ECO:0000313" key="6">
    <source>
        <dbReference type="Proteomes" id="UP001528920"/>
    </source>
</evidence>
<name>A0ABT5VMB7_9BACT</name>
<keyword evidence="3" id="KW-0238">DNA-binding</keyword>
<dbReference type="RefSeq" id="WP_275107728.1">
    <property type="nucleotide sequence ID" value="NZ_JAKJSC010000001.1"/>
</dbReference>
<evidence type="ECO:0000313" key="5">
    <source>
        <dbReference type="EMBL" id="MDE5416386.1"/>
    </source>
</evidence>
<dbReference type="Proteomes" id="UP001528920">
    <property type="component" value="Unassembled WGS sequence"/>
</dbReference>
<keyword evidence="4" id="KW-0804">Transcription</keyword>
<dbReference type="EMBL" id="JAKJSC010000001">
    <property type="protein sequence ID" value="MDE5416386.1"/>
    <property type="molecule type" value="Genomic_DNA"/>
</dbReference>